<evidence type="ECO:0000313" key="2">
    <source>
        <dbReference type="EMBL" id="NEX46977.1"/>
    </source>
</evidence>
<comment type="caution">
    <text evidence="2">The sequence shown here is derived from an EMBL/GenBank/DDBJ whole genome shotgun (WGS) entry which is preliminary data.</text>
</comment>
<proteinExistence type="predicted"/>
<accession>A0A6B3RLM6</accession>
<keyword evidence="3" id="KW-1185">Reference proteome</keyword>
<sequence>MSKQTKAMVTGSDGAVAASPVAPTSKPTKWQKPAKKTAHNPGDAGVASYIPVPVISKHQSDGFAAKQMPDDPAWIALLHDLGTLSTMALRAKYAGEANTHRNMLQRVKTSGAVVHPAFRSFAEFLRLVGPKPTSRATLDRIDNHDPEYAPGKVRWADKTTQNRNKGDSLIFTCPNTGRSYTASQLAAKQGVSPTAIRKRRKQGWTDGEIIAGERAALVAVVPRKRVSAPARSAAPPLTLAQVLFERNREYCEFIRQTEGCEYFICTPAELQAEVADDFSHCRGPEWLRSCEENFLNKKLPQWWKQYGPHIRFHALQPHQQAWVLRIDPSQGQKSELSGAL</sequence>
<gene>
    <name evidence="2" type="ORF">G3572_12235</name>
</gene>
<evidence type="ECO:0000256" key="1">
    <source>
        <dbReference type="SAM" id="MobiDB-lite"/>
    </source>
</evidence>
<reference evidence="2 3" key="1">
    <citation type="submission" date="2020-02" db="EMBL/GenBank/DDBJ databases">
        <title>Rhodobacter algicola sp. nov., isolated from microalga culture.</title>
        <authorList>
            <person name="Park C.-Y."/>
        </authorList>
    </citation>
    <scope>NUCLEOTIDE SEQUENCE [LARGE SCALE GENOMIC DNA]</scope>
    <source>
        <strain evidence="2 3">ETT8</strain>
    </source>
</reference>
<evidence type="ECO:0000313" key="3">
    <source>
        <dbReference type="Proteomes" id="UP000481421"/>
    </source>
</evidence>
<dbReference type="EMBL" id="JAAIKE010000003">
    <property type="protein sequence ID" value="NEX46977.1"/>
    <property type="molecule type" value="Genomic_DNA"/>
</dbReference>
<dbReference type="AlphaFoldDB" id="A0A6B3RLM6"/>
<feature type="region of interest" description="Disordered" evidence="1">
    <location>
        <begin position="1"/>
        <end position="43"/>
    </location>
</feature>
<dbReference type="Proteomes" id="UP000481421">
    <property type="component" value="Unassembled WGS sequence"/>
</dbReference>
<organism evidence="2 3">
    <name type="scientific">Pseudotabrizicola algicola</name>
    <dbReference type="NCBI Taxonomy" id="2709381"/>
    <lineage>
        <taxon>Bacteria</taxon>
        <taxon>Pseudomonadati</taxon>
        <taxon>Pseudomonadota</taxon>
        <taxon>Alphaproteobacteria</taxon>
        <taxon>Rhodobacterales</taxon>
        <taxon>Paracoccaceae</taxon>
        <taxon>Pseudotabrizicola</taxon>
    </lineage>
</organism>
<protein>
    <submittedName>
        <fullName evidence="2">Uncharacterized protein</fullName>
    </submittedName>
</protein>
<dbReference type="RefSeq" id="WP_164612168.1">
    <property type="nucleotide sequence ID" value="NZ_JAAIKE010000003.1"/>
</dbReference>
<name>A0A6B3RLM6_9RHOB</name>